<evidence type="ECO:0000256" key="1">
    <source>
        <dbReference type="SAM" id="Phobius"/>
    </source>
</evidence>
<accession>A0A5P9CJZ0</accession>
<name>A0A5P9CJZ0_9VIBR</name>
<keyword evidence="3" id="KW-1185">Reference proteome</keyword>
<evidence type="ECO:0000313" key="3">
    <source>
        <dbReference type="Proteomes" id="UP000326936"/>
    </source>
</evidence>
<dbReference type="AlphaFoldDB" id="A0A5P9CJZ0"/>
<gene>
    <name evidence="2" type="ORF">FIV01_07765</name>
</gene>
<keyword evidence="1" id="KW-1133">Transmembrane helix</keyword>
<dbReference type="OrthoDB" id="7065189at2"/>
<dbReference type="KEGG" id="vaq:FIV01_07765"/>
<proteinExistence type="predicted"/>
<protein>
    <submittedName>
        <fullName evidence="2">Uncharacterized protein</fullName>
    </submittedName>
</protein>
<reference evidence="2 3" key="1">
    <citation type="submission" date="2019-10" db="EMBL/GenBank/DDBJ databases">
        <title>Complete genome sequence of Vibrio sp. strain THAF100, isolated from non-filtered water from the water column of tank 6 of a marine aquarium containing stony-coral fragments. Water maintained at 26 degree C.</title>
        <authorList>
            <person name="Ruckert C."/>
            <person name="Franco A."/>
            <person name="Kalinowski J."/>
            <person name="Glaeser S."/>
        </authorList>
    </citation>
    <scope>NUCLEOTIDE SEQUENCE [LARGE SCALE GENOMIC DNA]</scope>
    <source>
        <strain evidence="2 3">THAF100</strain>
    </source>
</reference>
<organism evidence="2 3">
    <name type="scientific">Vibrio aquimaris</name>
    <dbReference type="NCBI Taxonomy" id="2587862"/>
    <lineage>
        <taxon>Bacteria</taxon>
        <taxon>Pseudomonadati</taxon>
        <taxon>Pseudomonadota</taxon>
        <taxon>Gammaproteobacteria</taxon>
        <taxon>Vibrionales</taxon>
        <taxon>Vibrionaceae</taxon>
        <taxon>Vibrio</taxon>
    </lineage>
</organism>
<evidence type="ECO:0000313" key="2">
    <source>
        <dbReference type="EMBL" id="QFT26321.1"/>
    </source>
</evidence>
<dbReference type="Proteomes" id="UP000326936">
    <property type="component" value="Chromosome"/>
</dbReference>
<dbReference type="RefSeq" id="WP_152430481.1">
    <property type="nucleotide sequence ID" value="NZ_CBCSDK010000004.1"/>
</dbReference>
<keyword evidence="1" id="KW-0472">Membrane</keyword>
<feature type="transmembrane region" description="Helical" evidence="1">
    <location>
        <begin position="12"/>
        <end position="33"/>
    </location>
</feature>
<keyword evidence="1" id="KW-0812">Transmembrane</keyword>
<sequence>MDWLVTNKDLVSVISDAIVALGVFFVVMQVYFASKQIKTEHEKDRRLVAIQVVKDWNCSLNVATPAARGFVQELSVDQCKLLIKRESFSVHVDCGKFLKYALSGIKGDDSDLVIEKDKIQLTPTQISHLLALVIEHLNSLEVALLTWMNGVADKEIIESQFKYLVSVNNGHYVLDNLRMAMAGRGNYPAICCFVKHLKMQSESNEPLPKSNVA</sequence>
<dbReference type="EMBL" id="CP045350">
    <property type="protein sequence ID" value="QFT26321.1"/>
    <property type="molecule type" value="Genomic_DNA"/>
</dbReference>